<dbReference type="PANTHER" id="PTHR47178">
    <property type="entry name" value="MONOOXYGENASE, FAD-BINDING"/>
    <property type="match status" value="1"/>
</dbReference>
<dbReference type="InterPro" id="IPR036188">
    <property type="entry name" value="FAD/NAD-bd_sf"/>
</dbReference>
<dbReference type="GO" id="GO:0071949">
    <property type="term" value="F:FAD binding"/>
    <property type="evidence" value="ECO:0007669"/>
    <property type="project" value="InterPro"/>
</dbReference>
<gene>
    <name evidence="7" type="ORF">RSE6_01500</name>
</gene>
<feature type="domain" description="FAD-binding" evidence="6">
    <location>
        <begin position="124"/>
        <end position="340"/>
    </location>
</feature>
<dbReference type="InterPro" id="IPR002938">
    <property type="entry name" value="FAD-bd"/>
</dbReference>
<accession>A0A1E1LXY8</accession>
<reference evidence="8" key="1">
    <citation type="submission" date="2016-03" db="EMBL/GenBank/DDBJ databases">
        <authorList>
            <person name="Guldener U."/>
        </authorList>
    </citation>
    <scope>NUCLEOTIDE SEQUENCE [LARGE SCALE GENOMIC DNA]</scope>
</reference>
<evidence type="ECO:0000313" key="8">
    <source>
        <dbReference type="Proteomes" id="UP000177625"/>
    </source>
</evidence>
<keyword evidence="5" id="KW-0503">Monooxygenase</keyword>
<dbReference type="Pfam" id="PF01494">
    <property type="entry name" value="FAD_binding_3"/>
    <property type="match status" value="2"/>
</dbReference>
<feature type="domain" description="FAD-binding" evidence="6">
    <location>
        <begin position="9"/>
        <end position="47"/>
    </location>
</feature>
<evidence type="ECO:0000313" key="7">
    <source>
        <dbReference type="EMBL" id="CZT41723.1"/>
    </source>
</evidence>
<keyword evidence="3" id="KW-0274">FAD</keyword>
<dbReference type="Proteomes" id="UP000177625">
    <property type="component" value="Unassembled WGS sequence"/>
</dbReference>
<keyword evidence="2" id="KW-0285">Flavoprotein</keyword>
<comment type="cofactor">
    <cofactor evidence="1">
        <name>FAD</name>
        <dbReference type="ChEBI" id="CHEBI:57692"/>
    </cofactor>
</comment>
<evidence type="ECO:0000256" key="4">
    <source>
        <dbReference type="ARBA" id="ARBA00023002"/>
    </source>
</evidence>
<dbReference type="GO" id="GO:0004497">
    <property type="term" value="F:monooxygenase activity"/>
    <property type="evidence" value="ECO:0007669"/>
    <property type="project" value="UniProtKB-KW"/>
</dbReference>
<evidence type="ECO:0000256" key="1">
    <source>
        <dbReference type="ARBA" id="ARBA00001974"/>
    </source>
</evidence>
<dbReference type="EMBL" id="FJVC01000044">
    <property type="protein sequence ID" value="CZT41723.1"/>
    <property type="molecule type" value="Genomic_DNA"/>
</dbReference>
<protein>
    <recommendedName>
        <fullName evidence="6">FAD-binding domain-containing protein</fullName>
    </recommendedName>
</protein>
<proteinExistence type="predicted"/>
<sequence length="412" mass="45753">MESEGEPLRVLIIGAGSAGLLFAQVLKQAGITCTAFEQDKSLLHRPRDWNFGIYWAQSRLDECLTNDLKALIPSVQTDPSYVANEESVMPVHNGETGVLMKNLPVPWSLRLKRKNLIELLGKDVDVRWGKCIASITATPDFVTATFTDGTSETGNLLIGCEGAHSLTRDFLLGSKEAELLLSPCVASVIITKISRQASTDLRALHPRYTITFHPNGTFTWMSIHDCSSSDPAEWTWMLMQTWRSDEETGLHGDNILPAMYERGKAFGNPFKEVFATIPRGTPVWHNRLRYWPTKPWDSRGGLVTLAGDAAHPMTFHRGQGLNNAIIDAADFLVHLRDMSSHTPSELAAAVKRYETELWPRGNEAVLASHENTNAVHDWKTMMQSPLFTSGLAKKGDLEQSGSVDDDVVHEME</sequence>
<keyword evidence="8" id="KW-1185">Reference proteome</keyword>
<name>A0A1E1LXY8_RHYSE</name>
<keyword evidence="4" id="KW-0560">Oxidoreductase</keyword>
<dbReference type="AlphaFoldDB" id="A0A1E1LXY8"/>
<dbReference type="Gene3D" id="3.50.50.60">
    <property type="entry name" value="FAD/NAD(P)-binding domain"/>
    <property type="match status" value="1"/>
</dbReference>
<evidence type="ECO:0000256" key="2">
    <source>
        <dbReference type="ARBA" id="ARBA00022630"/>
    </source>
</evidence>
<evidence type="ECO:0000259" key="6">
    <source>
        <dbReference type="Pfam" id="PF01494"/>
    </source>
</evidence>
<dbReference type="SUPFAM" id="SSF51905">
    <property type="entry name" value="FAD/NAD(P)-binding domain"/>
    <property type="match status" value="1"/>
</dbReference>
<evidence type="ECO:0000256" key="3">
    <source>
        <dbReference type="ARBA" id="ARBA00022827"/>
    </source>
</evidence>
<dbReference type="PANTHER" id="PTHR47178:SF3">
    <property type="entry name" value="FAD-BINDING DOMAIN-CONTAINING PROTEIN"/>
    <property type="match status" value="1"/>
</dbReference>
<evidence type="ECO:0000256" key="5">
    <source>
        <dbReference type="ARBA" id="ARBA00023033"/>
    </source>
</evidence>
<dbReference type="PRINTS" id="PR00420">
    <property type="entry name" value="RNGMNOXGNASE"/>
</dbReference>
<organism evidence="7 8">
    <name type="scientific">Rhynchosporium secalis</name>
    <name type="common">Barley scald fungus</name>
    <dbReference type="NCBI Taxonomy" id="38038"/>
    <lineage>
        <taxon>Eukaryota</taxon>
        <taxon>Fungi</taxon>
        <taxon>Dikarya</taxon>
        <taxon>Ascomycota</taxon>
        <taxon>Pezizomycotina</taxon>
        <taxon>Leotiomycetes</taxon>
        <taxon>Helotiales</taxon>
        <taxon>Ploettnerulaceae</taxon>
        <taxon>Rhynchosporium</taxon>
    </lineage>
</organism>